<dbReference type="InterPro" id="IPR017452">
    <property type="entry name" value="GPCR_Rhodpsn_7TM"/>
</dbReference>
<feature type="transmembrane region" description="Helical" evidence="5">
    <location>
        <begin position="142"/>
        <end position="164"/>
    </location>
</feature>
<feature type="transmembrane region" description="Helical" evidence="5">
    <location>
        <begin position="197"/>
        <end position="220"/>
    </location>
</feature>
<dbReference type="PRINTS" id="PR00237">
    <property type="entry name" value="GPCRRHODOPSN"/>
</dbReference>
<keyword evidence="3 5" id="KW-1133">Transmembrane helix</keyword>
<reference evidence="7" key="1">
    <citation type="submission" date="2022-08" db="UniProtKB">
        <authorList>
            <consortium name="EnsemblMetazoa"/>
        </authorList>
    </citation>
    <scope>IDENTIFICATION</scope>
    <source>
        <strain evidence="7">05x7-T-G4-1.051#20</strain>
    </source>
</reference>
<dbReference type="Proteomes" id="UP000005408">
    <property type="component" value="Unassembled WGS sequence"/>
</dbReference>
<dbReference type="PANTHER" id="PTHR46273">
    <property type="entry name" value="MYOSUPPRESSIN RECEPTOR 1, ISOFORM B-RELATED"/>
    <property type="match status" value="1"/>
</dbReference>
<feature type="transmembrane region" description="Helical" evidence="5">
    <location>
        <begin position="20"/>
        <end position="43"/>
    </location>
</feature>
<dbReference type="GO" id="GO:0008528">
    <property type="term" value="F:G protein-coupled peptide receptor activity"/>
    <property type="evidence" value="ECO:0007669"/>
    <property type="project" value="InterPro"/>
</dbReference>
<evidence type="ECO:0000259" key="6">
    <source>
        <dbReference type="PROSITE" id="PS50262"/>
    </source>
</evidence>
<proteinExistence type="predicted"/>
<dbReference type="OMA" id="IAMCSKF"/>
<dbReference type="GO" id="GO:0005886">
    <property type="term" value="C:plasma membrane"/>
    <property type="evidence" value="ECO:0007669"/>
    <property type="project" value="TreeGrafter"/>
</dbReference>
<evidence type="ECO:0000256" key="1">
    <source>
        <dbReference type="ARBA" id="ARBA00004370"/>
    </source>
</evidence>
<keyword evidence="8" id="KW-1185">Reference proteome</keyword>
<evidence type="ECO:0000256" key="5">
    <source>
        <dbReference type="SAM" id="Phobius"/>
    </source>
</evidence>
<comment type="subcellular location">
    <subcellularLocation>
        <location evidence="1">Membrane</location>
    </subcellularLocation>
</comment>
<dbReference type="InterPro" id="IPR019427">
    <property type="entry name" value="7TM_GPCR_serpentine_rcpt_Srw"/>
</dbReference>
<organism evidence="7 8">
    <name type="scientific">Magallana gigas</name>
    <name type="common">Pacific oyster</name>
    <name type="synonym">Crassostrea gigas</name>
    <dbReference type="NCBI Taxonomy" id="29159"/>
    <lineage>
        <taxon>Eukaryota</taxon>
        <taxon>Metazoa</taxon>
        <taxon>Spiralia</taxon>
        <taxon>Lophotrochozoa</taxon>
        <taxon>Mollusca</taxon>
        <taxon>Bivalvia</taxon>
        <taxon>Autobranchia</taxon>
        <taxon>Pteriomorphia</taxon>
        <taxon>Ostreida</taxon>
        <taxon>Ostreoidea</taxon>
        <taxon>Ostreidae</taxon>
        <taxon>Magallana</taxon>
    </lineage>
</organism>
<dbReference type="OrthoDB" id="10044919at2759"/>
<dbReference type="InterPro" id="IPR053219">
    <property type="entry name" value="GPCR_Dmsr-1"/>
</dbReference>
<dbReference type="PANTHER" id="PTHR46273:SF4">
    <property type="entry name" value="AT19640P"/>
    <property type="match status" value="1"/>
</dbReference>
<dbReference type="AlphaFoldDB" id="A0A8W8LI61"/>
<keyword evidence="4 5" id="KW-0472">Membrane</keyword>
<dbReference type="PROSITE" id="PS50262">
    <property type="entry name" value="G_PROTEIN_RECEP_F1_2"/>
    <property type="match status" value="1"/>
</dbReference>
<dbReference type="Gene3D" id="1.20.1070.10">
    <property type="entry name" value="Rhodopsin 7-helix transmembrane proteins"/>
    <property type="match status" value="1"/>
</dbReference>
<evidence type="ECO:0000256" key="4">
    <source>
        <dbReference type="ARBA" id="ARBA00023136"/>
    </source>
</evidence>
<sequence length="392" mass="44942">MYNNSSDAGELSQDVIPYRLVHGYIAGGLCLLGVVLNIINAIVWCKQEIKTCTNFLLTFLAFADGLSLFFYFMYVTYFFVVTSPSKLTYHSKSGMYLVVICFHEFIAFHTFSNWLIISLAIFRYLGVCHNKISKQYCTRWRAKVTVISVFAATSLATVPFYLYYEVYHSTDQESVKGYWIRKTLFVKTNIVYQTVLLWLYGVIFKVLPSLAMIVLCLIMIHKIRQAKQRNNTLNRESHPSAIASQRYRRSTLMLIIIVTVYFLTELPVGIVAFLSGLEGGESHFFYFLLYSHVGDIIDLTALFNSCVNFFVYIAMCSKFRSTFLQLVKICIGSLLCGDRRFLIHQGIESSNPKPLSYKRHRDTHNQQKKLATKSIIFQNCSLSVPSCSSVLQ</sequence>
<dbReference type="InterPro" id="IPR000276">
    <property type="entry name" value="GPCR_Rhodpsn"/>
</dbReference>
<evidence type="ECO:0000256" key="2">
    <source>
        <dbReference type="ARBA" id="ARBA00022692"/>
    </source>
</evidence>
<accession>A0A8W8LI61</accession>
<protein>
    <recommendedName>
        <fullName evidence="6">G-protein coupled receptors family 1 profile domain-containing protein</fullName>
    </recommendedName>
</protein>
<evidence type="ECO:0000256" key="3">
    <source>
        <dbReference type="ARBA" id="ARBA00022989"/>
    </source>
</evidence>
<evidence type="ECO:0000313" key="8">
    <source>
        <dbReference type="Proteomes" id="UP000005408"/>
    </source>
</evidence>
<dbReference type="Pfam" id="PF10324">
    <property type="entry name" value="7TM_GPCR_Srw"/>
    <property type="match status" value="1"/>
</dbReference>
<feature type="domain" description="G-protein coupled receptors family 1 profile" evidence="6">
    <location>
        <begin position="27"/>
        <end position="312"/>
    </location>
</feature>
<dbReference type="SUPFAM" id="SSF81321">
    <property type="entry name" value="Family A G protein-coupled receptor-like"/>
    <property type="match status" value="1"/>
</dbReference>
<name>A0A8W8LI61_MAGGI</name>
<feature type="transmembrane region" description="Helical" evidence="5">
    <location>
        <begin position="296"/>
        <end position="315"/>
    </location>
</feature>
<feature type="transmembrane region" description="Helical" evidence="5">
    <location>
        <begin position="252"/>
        <end position="276"/>
    </location>
</feature>
<feature type="transmembrane region" description="Helical" evidence="5">
    <location>
        <begin position="94"/>
        <end position="122"/>
    </location>
</feature>
<dbReference type="CDD" id="cd14978">
    <property type="entry name" value="7tmA_FMRFamide_R-like"/>
    <property type="match status" value="1"/>
</dbReference>
<feature type="transmembrane region" description="Helical" evidence="5">
    <location>
        <begin position="55"/>
        <end position="74"/>
    </location>
</feature>
<evidence type="ECO:0000313" key="7">
    <source>
        <dbReference type="EnsemblMetazoa" id="G27613.1:cds"/>
    </source>
</evidence>
<dbReference type="EnsemblMetazoa" id="G27613.1">
    <property type="protein sequence ID" value="G27613.1:cds"/>
    <property type="gene ID" value="G27613"/>
</dbReference>
<keyword evidence="2 5" id="KW-0812">Transmembrane</keyword>